<dbReference type="AlphaFoldDB" id="A0ABD5R144"/>
<evidence type="ECO:0000313" key="3">
    <source>
        <dbReference type="Proteomes" id="UP001596118"/>
    </source>
</evidence>
<dbReference type="RefSeq" id="WP_256411092.1">
    <property type="nucleotide sequence ID" value="NZ_JANHDM010000003.1"/>
</dbReference>
<dbReference type="InterPro" id="IPR010995">
    <property type="entry name" value="DNA_repair_Rad51/TF_NusA_a-hlx"/>
</dbReference>
<dbReference type="Proteomes" id="UP001596118">
    <property type="component" value="Unassembled WGS sequence"/>
</dbReference>
<feature type="compositionally biased region" description="Basic and acidic residues" evidence="1">
    <location>
        <begin position="283"/>
        <end position="293"/>
    </location>
</feature>
<evidence type="ECO:0000313" key="2">
    <source>
        <dbReference type="EMBL" id="MFC5278685.1"/>
    </source>
</evidence>
<dbReference type="SUPFAM" id="SSF47794">
    <property type="entry name" value="Rad51 N-terminal domain-like"/>
    <property type="match status" value="1"/>
</dbReference>
<comment type="caution">
    <text evidence="2">The sequence shown here is derived from an EMBL/GenBank/DDBJ whole genome shotgun (WGS) entry which is preliminary data.</text>
</comment>
<reference evidence="2 3" key="1">
    <citation type="journal article" date="2019" name="Int. J. Syst. Evol. Microbiol.">
        <title>The Global Catalogue of Microorganisms (GCM) 10K type strain sequencing project: providing services to taxonomists for standard genome sequencing and annotation.</title>
        <authorList>
            <consortium name="The Broad Institute Genomics Platform"/>
            <consortium name="The Broad Institute Genome Sequencing Center for Infectious Disease"/>
            <person name="Wu L."/>
            <person name="Ma J."/>
        </authorList>
    </citation>
    <scope>NUCLEOTIDE SEQUENCE [LARGE SCALE GENOMIC DNA]</scope>
    <source>
        <strain evidence="2 3">CGMCC 1.12124</strain>
    </source>
</reference>
<evidence type="ECO:0000256" key="1">
    <source>
        <dbReference type="SAM" id="MobiDB-lite"/>
    </source>
</evidence>
<organism evidence="2 3">
    <name type="scientific">Halorubrum rubrum</name>
    <dbReference type="NCBI Taxonomy" id="1126240"/>
    <lineage>
        <taxon>Archaea</taxon>
        <taxon>Methanobacteriati</taxon>
        <taxon>Methanobacteriota</taxon>
        <taxon>Stenosarchaea group</taxon>
        <taxon>Halobacteria</taxon>
        <taxon>Halobacteriales</taxon>
        <taxon>Haloferacaceae</taxon>
        <taxon>Halorubrum</taxon>
    </lineage>
</organism>
<proteinExistence type="predicted"/>
<keyword evidence="3" id="KW-1185">Reference proteome</keyword>
<dbReference type="Pfam" id="PF14520">
    <property type="entry name" value="HHH_5"/>
    <property type="match status" value="1"/>
</dbReference>
<name>A0ABD5R144_9EURY</name>
<feature type="region of interest" description="Disordered" evidence="1">
    <location>
        <begin position="277"/>
        <end position="302"/>
    </location>
</feature>
<gene>
    <name evidence="2" type="ORF">ACFPM1_07940</name>
</gene>
<dbReference type="EMBL" id="JBHSKY010000007">
    <property type="protein sequence ID" value="MFC5278685.1"/>
    <property type="molecule type" value="Genomic_DNA"/>
</dbReference>
<sequence>MSELSATDHVHDLADRNAISTAIADRLDDNGFETVADLLIADVSDLEDVPYIGGKRAAAILEAVDAVEKPAPEPRDVDLEATESVVSEAAIPLSVRRGEKVLTSRTTSDSYHTTACRNVRKDSNLAERSWKYADTHDLEECEYCSGEWSPGIRGDTSVSAVTEPLEFDPVADVLDVGLGEKVAIVTEDGESWASPWCVVDVDETVSWTAPLGEDFETRTVTVRTSPQSGRQYDLLVTGDEVWMAGQYKGQPYQRLWRVEQVNPVGRIAQSSYYQLVGQQQEQEDAKPEGDDTWRQYQSLGEA</sequence>
<protein>
    <submittedName>
        <fullName evidence="2">Helix-hairpin-helix domain-containing protein</fullName>
    </submittedName>
</protein>
<dbReference type="Gene3D" id="1.10.150.20">
    <property type="entry name" value="5' to 3' exonuclease, C-terminal subdomain"/>
    <property type="match status" value="1"/>
</dbReference>
<accession>A0ABD5R144</accession>